<evidence type="ECO:0000259" key="6">
    <source>
        <dbReference type="Pfam" id="PF04453"/>
    </source>
</evidence>
<evidence type="ECO:0000259" key="5">
    <source>
        <dbReference type="Pfam" id="PF03968"/>
    </source>
</evidence>
<organism evidence="7 8">
    <name type="scientific">Thalassotalea piscium</name>
    <dbReference type="NCBI Taxonomy" id="1230533"/>
    <lineage>
        <taxon>Bacteria</taxon>
        <taxon>Pseudomonadati</taxon>
        <taxon>Pseudomonadota</taxon>
        <taxon>Gammaproteobacteria</taxon>
        <taxon>Alteromonadales</taxon>
        <taxon>Colwelliaceae</taxon>
        <taxon>Thalassotalea</taxon>
    </lineage>
</organism>
<dbReference type="Proteomes" id="UP000537141">
    <property type="component" value="Unassembled WGS sequence"/>
</dbReference>
<feature type="domain" description="LptD C-terminal" evidence="6">
    <location>
        <begin position="297"/>
        <end position="659"/>
    </location>
</feature>
<reference evidence="7 8" key="1">
    <citation type="submission" date="2020-08" db="EMBL/GenBank/DDBJ databases">
        <title>Genomic Encyclopedia of Type Strains, Phase IV (KMG-IV): sequencing the most valuable type-strain genomes for metagenomic binning, comparative biology and taxonomic classification.</title>
        <authorList>
            <person name="Goeker M."/>
        </authorList>
    </citation>
    <scope>NUCLEOTIDE SEQUENCE [LARGE SCALE GENOMIC DNA]</scope>
    <source>
        <strain evidence="7 8">DSM 26287</strain>
    </source>
</reference>
<evidence type="ECO:0000313" key="8">
    <source>
        <dbReference type="Proteomes" id="UP000537141"/>
    </source>
</evidence>
<protein>
    <recommendedName>
        <fullName evidence="4">LPS-assembly protein LptD</fullName>
    </recommendedName>
</protein>
<dbReference type="PANTHER" id="PTHR30189">
    <property type="entry name" value="LPS-ASSEMBLY PROTEIN"/>
    <property type="match status" value="1"/>
</dbReference>
<sequence length="756" mass="86350" precursor="true">MLFFRYTLSLLALLFLSQSTAQEAKALNNTLATCPVPIYPIIDTRKPDDKNNALTIFSQNSQIIKNKRATFTGGVTLMDNDHAINASEIEINRETEEISALGNIHFQNQGVNVFASQLIASEKNQETQLLNSAYQLTGNPGHGSAASIYVNLDGTMSLIDSSFTTCYGEVPDWQIQASEINISAEENLGEAYHARVKLFNVPVLYIPYISFPVTNERKSGFLYPSIKSSNKSGLVIEAPYYLNLAENMDATVTPRLISKRGLQLLTEFRYLSGEQSGEINLEYLNKDNNLKINQDPRYLARFEHVGTFSERYRAYVDYTTISDDNYLVDIDTEQYNANDAYLYQIGELAYFGETWQAKMQFQDFEVLGDHKASYKTLPQIEIKSTTALPFLNGQFDVYSELTSFRSSDRSIPEAERYHIEAGALFPLSTPAWFLTSELKLLQTHYQQKRIPINSNLKESVSRTLPKVRFHGGINLERNISLFNKGFLQTLEPQLQYLYVPNKDQSNIGVYDTAVLQDDFGGLFRDKRFSGLDRIAQANQYSWGVTSRLFSESNDEIFRLSLGRIVYLNEDNLTTGNNVEADESALATEFFWQFSRKWQFSSDIQYNTKTNTTNKSQSSLDYQYSNNQTIQLNHRYSSNVSGKNLEQVSVLTSYKLNKDWQLVARVTEDLQNKRSLESYLGLQYESCCWAIRLAYHRHINSNIDEQDFINENRDEFDSGFMLQFVIKGLGGGKTTVNTEDMFNASIFGYKRPYFLNN</sequence>
<feature type="chain" id="PRO_5031645260" description="LPS-assembly protein LptD" evidence="4">
    <location>
        <begin position="22"/>
        <end position="756"/>
    </location>
</feature>
<evidence type="ECO:0000256" key="1">
    <source>
        <dbReference type="ARBA" id="ARBA00022729"/>
    </source>
</evidence>
<name>A0A7X0NDZ2_9GAMM</name>
<keyword evidence="2 4" id="KW-0472">Membrane</keyword>
<dbReference type="EMBL" id="JACHHU010000001">
    <property type="protein sequence ID" value="MBB6541655.1"/>
    <property type="molecule type" value="Genomic_DNA"/>
</dbReference>
<comment type="caution">
    <text evidence="4">Lacks conserved residue(s) required for the propagation of feature annotation.</text>
</comment>
<dbReference type="GO" id="GO:0015920">
    <property type="term" value="P:lipopolysaccharide transport"/>
    <property type="evidence" value="ECO:0007669"/>
    <property type="project" value="InterPro"/>
</dbReference>
<keyword evidence="3 4" id="KW-0998">Cell outer membrane</keyword>
<dbReference type="AlphaFoldDB" id="A0A7X0NDZ2"/>
<comment type="function">
    <text evidence="4">Together with LptE, is involved in the assembly of lipopolysaccharide (LPS) at the surface of the outer membrane.</text>
</comment>
<gene>
    <name evidence="4" type="primary">lptD</name>
    <name evidence="7" type="ORF">HNQ55_000129</name>
</gene>
<accession>A0A7X0NDZ2</accession>
<dbReference type="InterPro" id="IPR007543">
    <property type="entry name" value="LptD_C"/>
</dbReference>
<comment type="caution">
    <text evidence="7">The sequence shown here is derived from an EMBL/GenBank/DDBJ whole genome shotgun (WGS) entry which is preliminary data.</text>
</comment>
<dbReference type="Pfam" id="PF03968">
    <property type="entry name" value="LptD_N"/>
    <property type="match status" value="1"/>
</dbReference>
<comment type="subunit">
    <text evidence="4">Component of the lipopolysaccharide transport and assembly complex. Interacts with LptE and LptA.</text>
</comment>
<evidence type="ECO:0000256" key="2">
    <source>
        <dbReference type="ARBA" id="ARBA00023136"/>
    </source>
</evidence>
<evidence type="ECO:0000313" key="7">
    <source>
        <dbReference type="EMBL" id="MBB6541655.1"/>
    </source>
</evidence>
<dbReference type="InterPro" id="IPR005653">
    <property type="entry name" value="OstA-like_N"/>
</dbReference>
<evidence type="ECO:0000256" key="4">
    <source>
        <dbReference type="HAMAP-Rule" id="MF_01411"/>
    </source>
</evidence>
<feature type="signal peptide" evidence="4">
    <location>
        <begin position="1"/>
        <end position="21"/>
    </location>
</feature>
<comment type="subcellular location">
    <subcellularLocation>
        <location evidence="4">Cell outer membrane</location>
    </subcellularLocation>
</comment>
<dbReference type="GO" id="GO:0043165">
    <property type="term" value="P:Gram-negative-bacterium-type cell outer membrane assembly"/>
    <property type="evidence" value="ECO:0007669"/>
    <property type="project" value="UniProtKB-UniRule"/>
</dbReference>
<dbReference type="RefSeq" id="WP_184421111.1">
    <property type="nucleotide sequence ID" value="NZ_AP027362.1"/>
</dbReference>
<dbReference type="PANTHER" id="PTHR30189:SF1">
    <property type="entry name" value="LPS-ASSEMBLY PROTEIN LPTD"/>
    <property type="match status" value="1"/>
</dbReference>
<comment type="similarity">
    <text evidence="4">Belongs to the LptD family.</text>
</comment>
<evidence type="ECO:0000256" key="3">
    <source>
        <dbReference type="ARBA" id="ARBA00023237"/>
    </source>
</evidence>
<dbReference type="InterPro" id="IPR050218">
    <property type="entry name" value="LptD"/>
</dbReference>
<dbReference type="InterPro" id="IPR020889">
    <property type="entry name" value="LipoPS_assembly_LptD"/>
</dbReference>
<dbReference type="GO" id="GO:1990351">
    <property type="term" value="C:transporter complex"/>
    <property type="evidence" value="ECO:0007669"/>
    <property type="project" value="TreeGrafter"/>
</dbReference>
<dbReference type="GO" id="GO:0009279">
    <property type="term" value="C:cell outer membrane"/>
    <property type="evidence" value="ECO:0007669"/>
    <property type="project" value="UniProtKB-SubCell"/>
</dbReference>
<keyword evidence="1 4" id="KW-0732">Signal</keyword>
<keyword evidence="8" id="KW-1185">Reference proteome</keyword>
<dbReference type="HAMAP" id="MF_01411">
    <property type="entry name" value="LPS_assembly_LptD"/>
    <property type="match status" value="1"/>
</dbReference>
<proteinExistence type="inferred from homology"/>
<dbReference type="Pfam" id="PF04453">
    <property type="entry name" value="LptD"/>
    <property type="match status" value="1"/>
</dbReference>
<feature type="domain" description="Organic solvent tolerance-like N-terminal" evidence="5">
    <location>
        <begin position="59"/>
        <end position="186"/>
    </location>
</feature>